<gene>
    <name evidence="8" type="ORF">TrRE_jg13002</name>
</gene>
<feature type="region of interest" description="Disordered" evidence="6">
    <location>
        <begin position="1"/>
        <end position="33"/>
    </location>
</feature>
<organism evidence="8 9">
    <name type="scientific">Triparma retinervis</name>
    <dbReference type="NCBI Taxonomy" id="2557542"/>
    <lineage>
        <taxon>Eukaryota</taxon>
        <taxon>Sar</taxon>
        <taxon>Stramenopiles</taxon>
        <taxon>Ochrophyta</taxon>
        <taxon>Bolidophyceae</taxon>
        <taxon>Parmales</taxon>
        <taxon>Triparmaceae</taxon>
        <taxon>Triparma</taxon>
    </lineage>
</organism>
<keyword evidence="5 7" id="KW-0472">Membrane</keyword>
<keyword evidence="4 7" id="KW-1133">Transmembrane helix</keyword>
<name>A0A9W6ZIL0_9STRA</name>
<comment type="subcellular location">
    <subcellularLocation>
        <location evidence="1">Cell membrane</location>
        <topology evidence="1">Multi-pass membrane protein</topology>
    </subcellularLocation>
</comment>
<evidence type="ECO:0000256" key="7">
    <source>
        <dbReference type="SAM" id="Phobius"/>
    </source>
</evidence>
<evidence type="ECO:0000256" key="3">
    <source>
        <dbReference type="ARBA" id="ARBA00022692"/>
    </source>
</evidence>
<evidence type="ECO:0000313" key="8">
    <source>
        <dbReference type="EMBL" id="GMH51728.1"/>
    </source>
</evidence>
<dbReference type="PANTHER" id="PTHR12677:SF59">
    <property type="entry name" value="GOLGI APPARATUS MEMBRANE PROTEIN TVP38-RELATED"/>
    <property type="match status" value="1"/>
</dbReference>
<evidence type="ECO:0000313" key="9">
    <source>
        <dbReference type="Proteomes" id="UP001165082"/>
    </source>
</evidence>
<evidence type="ECO:0000256" key="5">
    <source>
        <dbReference type="ARBA" id="ARBA00023136"/>
    </source>
</evidence>
<evidence type="ECO:0000256" key="6">
    <source>
        <dbReference type="SAM" id="MobiDB-lite"/>
    </source>
</evidence>
<keyword evidence="2" id="KW-1003">Cell membrane</keyword>
<keyword evidence="9" id="KW-1185">Reference proteome</keyword>
<comment type="caution">
    <text evidence="8">The sequence shown here is derived from an EMBL/GenBank/DDBJ whole genome shotgun (WGS) entry which is preliminary data.</text>
</comment>
<protein>
    <submittedName>
        <fullName evidence="8">Uncharacterized protein</fullName>
    </submittedName>
</protein>
<evidence type="ECO:0000256" key="2">
    <source>
        <dbReference type="ARBA" id="ARBA00022475"/>
    </source>
</evidence>
<evidence type="ECO:0000256" key="4">
    <source>
        <dbReference type="ARBA" id="ARBA00022989"/>
    </source>
</evidence>
<evidence type="ECO:0000256" key="1">
    <source>
        <dbReference type="ARBA" id="ARBA00004651"/>
    </source>
</evidence>
<accession>A0A9W6ZIL0</accession>
<dbReference type="PANTHER" id="PTHR12677">
    <property type="entry name" value="GOLGI APPARATUS MEMBRANE PROTEIN TVP38-RELATED"/>
    <property type="match status" value="1"/>
</dbReference>
<sequence length="336" mass="36463">MEGDGRDGRDKRDVVGRRAEDEENPLKGWQVPVPNSSSDTLTVVYANLGYFGISASCPRCSFDLYRGTLNPSCDPALVTCPTCKTPYNVLNGRPMEPEKMGGVAGLARTATMGKAGAKADVYAITVDKEGKTTPINMNSQVGPIPISSSLPPDNLHDPPLQKTKTSLVKSWFKLLCPVATLIATTAVLTTVFRSTMVDVFDYFRDDPAGPLQFTLLYAVWVSLCLSKKGKTWLLKNYRSMNVIDNLIRESPYRACIALRFMYVPSFVKNYYLPIFEVPVTPLLVASCISSAFYCGAFCYVGSTIDTLANAVEGKASGQGGAVQLAVLVGSIVMTFL</sequence>
<dbReference type="EMBL" id="BRXZ01000711">
    <property type="protein sequence ID" value="GMH51728.1"/>
    <property type="molecule type" value="Genomic_DNA"/>
</dbReference>
<dbReference type="Proteomes" id="UP001165082">
    <property type="component" value="Unassembled WGS sequence"/>
</dbReference>
<dbReference type="OrthoDB" id="201041at2759"/>
<feature type="non-terminal residue" evidence="8">
    <location>
        <position position="336"/>
    </location>
</feature>
<feature type="compositionally biased region" description="Basic and acidic residues" evidence="6">
    <location>
        <begin position="1"/>
        <end position="20"/>
    </location>
</feature>
<feature type="transmembrane region" description="Helical" evidence="7">
    <location>
        <begin position="207"/>
        <end position="225"/>
    </location>
</feature>
<dbReference type="InterPro" id="IPR015414">
    <property type="entry name" value="TMEM64"/>
</dbReference>
<reference evidence="8" key="1">
    <citation type="submission" date="2022-07" db="EMBL/GenBank/DDBJ databases">
        <title>Genome analysis of Parmales, a sister group of diatoms, reveals the evolutionary specialization of diatoms from phago-mixotrophs to photoautotrophs.</title>
        <authorList>
            <person name="Ban H."/>
            <person name="Sato S."/>
            <person name="Yoshikawa S."/>
            <person name="Kazumasa Y."/>
            <person name="Nakamura Y."/>
            <person name="Ichinomiya M."/>
            <person name="Saitoh K."/>
            <person name="Sato N."/>
            <person name="Blanc-Mathieu R."/>
            <person name="Endo H."/>
            <person name="Kuwata A."/>
            <person name="Ogata H."/>
        </authorList>
    </citation>
    <scope>NUCLEOTIDE SEQUENCE</scope>
</reference>
<keyword evidence="3 7" id="KW-0812">Transmembrane</keyword>
<proteinExistence type="predicted"/>
<feature type="transmembrane region" description="Helical" evidence="7">
    <location>
        <begin position="171"/>
        <end position="192"/>
    </location>
</feature>
<dbReference type="AlphaFoldDB" id="A0A9W6ZIL0"/>
<dbReference type="GO" id="GO:0005886">
    <property type="term" value="C:plasma membrane"/>
    <property type="evidence" value="ECO:0007669"/>
    <property type="project" value="UniProtKB-SubCell"/>
</dbReference>